<dbReference type="Proteomes" id="UP000273675">
    <property type="component" value="Unassembled WGS sequence"/>
</dbReference>
<organism evidence="4 5">
    <name type="scientific">Maricaulis maris</name>
    <dbReference type="NCBI Taxonomy" id="74318"/>
    <lineage>
        <taxon>Bacteria</taxon>
        <taxon>Pseudomonadati</taxon>
        <taxon>Pseudomonadota</taxon>
        <taxon>Alphaproteobacteria</taxon>
        <taxon>Maricaulales</taxon>
        <taxon>Maricaulaceae</taxon>
        <taxon>Maricaulis</taxon>
    </lineage>
</organism>
<sequence>MHRYRFTALAGAALAAAALTAPGFAQDNESRNLTGFDSIDANGGFELVVVQGEGFSVELIGDADDFDRIDTEVDGHRLEIDQHSGLFSRRHSLDVVVQVTLPAISELAFGRGISAEVTGIDSADLEVDVATGSSVRLSGTCGSLEIDASTGTSLRASDLVCARVEVDASTGASVSAHATEAADASASMGASVRIHGNPPARHSRSTMGGSVSLSSGG</sequence>
<dbReference type="OrthoDB" id="7631027at2"/>
<feature type="signal peptide" evidence="2">
    <location>
        <begin position="1"/>
        <end position="25"/>
    </location>
</feature>
<dbReference type="Gene3D" id="2.160.20.120">
    <property type="match status" value="2"/>
</dbReference>
<gene>
    <name evidence="4" type="ORF">C7435_0707</name>
</gene>
<dbReference type="Pfam" id="PF10988">
    <property type="entry name" value="DUF2807"/>
    <property type="match status" value="1"/>
</dbReference>
<dbReference type="AlphaFoldDB" id="A0A495DLG7"/>
<name>A0A495DLG7_9PROT</name>
<feature type="region of interest" description="Disordered" evidence="1">
    <location>
        <begin position="186"/>
        <end position="217"/>
    </location>
</feature>
<evidence type="ECO:0000313" key="4">
    <source>
        <dbReference type="EMBL" id="RKR02768.1"/>
    </source>
</evidence>
<evidence type="ECO:0000256" key="2">
    <source>
        <dbReference type="SAM" id="SignalP"/>
    </source>
</evidence>
<feature type="compositionally biased region" description="Polar residues" evidence="1">
    <location>
        <begin position="205"/>
        <end position="217"/>
    </location>
</feature>
<keyword evidence="2" id="KW-0732">Signal</keyword>
<dbReference type="InterPro" id="IPR021255">
    <property type="entry name" value="DUF2807"/>
</dbReference>
<evidence type="ECO:0000256" key="1">
    <source>
        <dbReference type="SAM" id="MobiDB-lite"/>
    </source>
</evidence>
<dbReference type="EMBL" id="RBIM01000002">
    <property type="protein sequence ID" value="RKR02768.1"/>
    <property type="molecule type" value="Genomic_DNA"/>
</dbReference>
<comment type="caution">
    <text evidence="4">The sequence shown here is derived from an EMBL/GenBank/DDBJ whole genome shotgun (WGS) entry which is preliminary data.</text>
</comment>
<dbReference type="RefSeq" id="WP_121210069.1">
    <property type="nucleotide sequence ID" value="NZ_RBIM01000002.1"/>
</dbReference>
<accession>A0A495DLG7</accession>
<evidence type="ECO:0000259" key="3">
    <source>
        <dbReference type="Pfam" id="PF10988"/>
    </source>
</evidence>
<reference evidence="4 5" key="1">
    <citation type="submission" date="2018-10" db="EMBL/GenBank/DDBJ databases">
        <title>Genomic Encyclopedia of Type Strains, Phase IV (KMG-IV): sequencing the most valuable type-strain genomes for metagenomic binning, comparative biology and taxonomic classification.</title>
        <authorList>
            <person name="Goeker M."/>
        </authorList>
    </citation>
    <scope>NUCLEOTIDE SEQUENCE [LARGE SCALE GENOMIC DNA]</scope>
    <source>
        <strain evidence="4 5">DSM 4734</strain>
    </source>
</reference>
<evidence type="ECO:0000313" key="5">
    <source>
        <dbReference type="Proteomes" id="UP000273675"/>
    </source>
</evidence>
<protein>
    <submittedName>
        <fullName evidence="4">Putative autotransporter adhesin-like protein</fullName>
    </submittedName>
</protein>
<feature type="domain" description="Putative auto-transporter adhesin head GIN" evidence="3">
    <location>
        <begin position="36"/>
        <end position="198"/>
    </location>
</feature>
<proteinExistence type="predicted"/>
<feature type="chain" id="PRO_5019828885" evidence="2">
    <location>
        <begin position="26"/>
        <end position="217"/>
    </location>
</feature>